<evidence type="ECO:0000259" key="1">
    <source>
        <dbReference type="Pfam" id="PF00903"/>
    </source>
</evidence>
<dbReference type="PANTHER" id="PTHR33990:SF1">
    <property type="entry name" value="PROTEIN YJDN"/>
    <property type="match status" value="1"/>
</dbReference>
<dbReference type="EMBL" id="CP022202">
    <property type="protein sequence ID" value="AXA59936.1"/>
    <property type="molecule type" value="Genomic_DNA"/>
</dbReference>
<feature type="domain" description="Glyoxalase/fosfomycin resistance/dioxygenase" evidence="1">
    <location>
        <begin position="9"/>
        <end position="129"/>
    </location>
</feature>
<dbReference type="InterPro" id="IPR029068">
    <property type="entry name" value="Glyas_Bleomycin-R_OHBP_Dase"/>
</dbReference>
<keyword evidence="3" id="KW-1185">Reference proteome</keyword>
<sequence length="137" mass="15286">MRIIPYLTFNSRCKEAFAFYKDVLGGELFSMSFAEAPEDVGMPKDADLIMHACLTVGHFSLMASDCPPGQPFSKPQGVSISLNVDSVAEAERLFERLSEGGNVRMPLEETFWAERFAMFEDRFGIAWMVNCEGAKQA</sequence>
<dbReference type="InterPro" id="IPR004360">
    <property type="entry name" value="Glyas_Fos-R_dOase_dom"/>
</dbReference>
<dbReference type="PANTHER" id="PTHR33990">
    <property type="entry name" value="PROTEIN YJDN-RELATED"/>
    <property type="match status" value="1"/>
</dbReference>
<dbReference type="InterPro" id="IPR028973">
    <property type="entry name" value="PhnB-like"/>
</dbReference>
<dbReference type="SUPFAM" id="SSF54593">
    <property type="entry name" value="Glyoxalase/Bleomycin resistance protein/Dihydroxybiphenyl dioxygenase"/>
    <property type="match status" value="1"/>
</dbReference>
<gene>
    <name evidence="2" type="ORF">CEQ51_07565</name>
</gene>
<dbReference type="CDD" id="cd06588">
    <property type="entry name" value="PhnB_like"/>
    <property type="match status" value="1"/>
</dbReference>
<name>A0A2Z4ZQS6_9PSED</name>
<dbReference type="Proteomes" id="UP000251666">
    <property type="component" value="Chromosome"/>
</dbReference>
<protein>
    <recommendedName>
        <fullName evidence="1">Glyoxalase/fosfomycin resistance/dioxygenase domain-containing protein</fullName>
    </recommendedName>
</protein>
<dbReference type="AlphaFoldDB" id="A0A2Z4ZQS6"/>
<evidence type="ECO:0000313" key="2">
    <source>
        <dbReference type="EMBL" id="AXA59936.1"/>
    </source>
</evidence>
<dbReference type="Gene3D" id="3.10.180.10">
    <property type="entry name" value="2,3-Dihydroxybiphenyl 1,2-Dioxygenase, domain 1"/>
    <property type="match status" value="1"/>
</dbReference>
<organism evidence="2 3">
    <name type="scientific">Pseudomonas thivervalensis</name>
    <dbReference type="NCBI Taxonomy" id="86265"/>
    <lineage>
        <taxon>Bacteria</taxon>
        <taxon>Pseudomonadati</taxon>
        <taxon>Pseudomonadota</taxon>
        <taxon>Gammaproteobacteria</taxon>
        <taxon>Pseudomonadales</taxon>
        <taxon>Pseudomonadaceae</taxon>
        <taxon>Pseudomonas</taxon>
    </lineage>
</organism>
<reference evidence="3" key="1">
    <citation type="journal article" date="2021" name="Front. Microbiol.">
        <title>Genomic Analysis of the 1-Aminocyclopropane-1-Carboxylate Deaminase-Producing Pseudomonas thivervalensis SC5 Reveals Its Multifaceted Roles in Soil and in Beneficial Interactions With Plants.</title>
        <authorList>
            <person name="Nascimento F.X."/>
            <person name="Uron P."/>
            <person name="Glick B.R."/>
            <person name="Giachini A."/>
            <person name="Rossi M.J."/>
        </authorList>
    </citation>
    <scope>NUCLEOTIDE SEQUENCE [LARGE SCALE GENOMIC DNA]</scope>
    <source>
        <strain evidence="3">PLM3</strain>
    </source>
</reference>
<dbReference type="Pfam" id="PF00903">
    <property type="entry name" value="Glyoxalase"/>
    <property type="match status" value="1"/>
</dbReference>
<evidence type="ECO:0000313" key="3">
    <source>
        <dbReference type="Proteomes" id="UP000251666"/>
    </source>
</evidence>
<proteinExistence type="predicted"/>
<dbReference type="KEGG" id="pthv:CE140_07725"/>
<dbReference type="RefSeq" id="WP_208666779.1">
    <property type="nucleotide sequence ID" value="NZ_CP022201.1"/>
</dbReference>
<accession>A0A2Z4ZQS6</accession>